<reference evidence="2" key="2">
    <citation type="submission" date="2023-08" db="EMBL/GenBank/DDBJ databases">
        <title>Identification and characterization of horizontal gene transfer across gut microbiota members of farm animals based on homology search.</title>
        <authorList>
            <person name="Schwarzerova J."/>
            <person name="Nykrynova M."/>
            <person name="Jureckova K."/>
            <person name="Cejkova D."/>
            <person name="Rychlik I."/>
        </authorList>
    </citation>
    <scope>NUCLEOTIDE SEQUENCE</scope>
    <source>
        <strain evidence="2">ET15</strain>
        <strain evidence="1">ET37</strain>
    </source>
</reference>
<organism evidence="2 4">
    <name type="scientific">Leyella lascolaii</name>
    <dbReference type="NCBI Taxonomy" id="1776379"/>
    <lineage>
        <taxon>Bacteria</taxon>
        <taxon>Pseudomonadati</taxon>
        <taxon>Bacteroidota</taxon>
        <taxon>Bacteroidia</taxon>
        <taxon>Bacteroidales</taxon>
        <taxon>Prevotellaceae</taxon>
        <taxon>Leyella</taxon>
    </lineage>
</organism>
<dbReference type="EMBL" id="JAUEIF010000002">
    <property type="protein sequence ID" value="MDN0024688.1"/>
    <property type="molecule type" value="Genomic_DNA"/>
</dbReference>
<protein>
    <submittedName>
        <fullName evidence="2">Uncharacterized protein</fullName>
    </submittedName>
</protein>
<accession>A0AAW7JK20</accession>
<evidence type="ECO:0000313" key="1">
    <source>
        <dbReference type="EMBL" id="MDN0021919.1"/>
    </source>
</evidence>
<sequence length="158" mass="17914">MSDYEVEWVTNRHEGEIMYLKSQDGVVDTVTILEIYVDNLLDPINWGYFNTSSRVYIASAGVRYATNEGGGILQINKISNCRPICFSTIWLSNIPLNTTSLRIGGITMNDIMFFDISKSEAVNRKDSNVIISYSWSKKYGLVQYTLKDGTVFSRALEK</sequence>
<evidence type="ECO:0000313" key="4">
    <source>
        <dbReference type="Proteomes" id="UP001168478"/>
    </source>
</evidence>
<name>A0AAW7JK20_9BACT</name>
<comment type="caution">
    <text evidence="2">The sequence shown here is derived from an EMBL/GenBank/DDBJ whole genome shotgun (WGS) entry which is preliminary data.</text>
</comment>
<dbReference type="RefSeq" id="WP_289824642.1">
    <property type="nucleotide sequence ID" value="NZ_JAUEIE010000002.1"/>
</dbReference>
<reference evidence="2" key="1">
    <citation type="submission" date="2023-06" db="EMBL/GenBank/DDBJ databases">
        <authorList>
            <person name="Zeman M."/>
            <person name="Kubasova T."/>
            <person name="Jahodarova E."/>
            <person name="Nykrynova M."/>
            <person name="Rychlik I."/>
        </authorList>
    </citation>
    <scope>NUCLEOTIDE SEQUENCE</scope>
    <source>
        <strain evidence="2">ET15</strain>
        <strain evidence="1">ET37</strain>
    </source>
</reference>
<dbReference type="Proteomes" id="UP001167831">
    <property type="component" value="Unassembled WGS sequence"/>
</dbReference>
<gene>
    <name evidence="1" type="ORF">QVN81_02595</name>
    <name evidence="2" type="ORF">QVN84_04005</name>
</gene>
<dbReference type="AlphaFoldDB" id="A0AAW7JK20"/>
<evidence type="ECO:0000313" key="2">
    <source>
        <dbReference type="EMBL" id="MDN0024688.1"/>
    </source>
</evidence>
<keyword evidence="3" id="KW-1185">Reference proteome</keyword>
<evidence type="ECO:0000313" key="3">
    <source>
        <dbReference type="Proteomes" id="UP001167831"/>
    </source>
</evidence>
<dbReference type="EMBL" id="JAUEIE010000002">
    <property type="protein sequence ID" value="MDN0021919.1"/>
    <property type="molecule type" value="Genomic_DNA"/>
</dbReference>
<dbReference type="Proteomes" id="UP001168478">
    <property type="component" value="Unassembled WGS sequence"/>
</dbReference>
<proteinExistence type="predicted"/>